<evidence type="ECO:0000256" key="1">
    <source>
        <dbReference type="ARBA" id="ARBA00001970"/>
    </source>
</evidence>
<evidence type="ECO:0000256" key="12">
    <source>
        <dbReference type="ARBA" id="ARBA00023250"/>
    </source>
</evidence>
<comment type="subcellular location">
    <subcellularLocation>
        <location evidence="2">Endoplasmic reticulum membrane</location>
        <topology evidence="2">Peripheral membrane protein</topology>
    </subcellularLocation>
</comment>
<evidence type="ECO:0000256" key="17">
    <source>
        <dbReference type="ARBA" id="ARBA00044282"/>
    </source>
</evidence>
<dbReference type="PANTHER" id="PTHR24289">
    <property type="entry name" value="STEROID 17-ALPHA-HYDROXYLASE/17,20 LYASE"/>
    <property type="match status" value="1"/>
</dbReference>
<dbReference type="EC" id="1.14.14.16" evidence="13"/>
<evidence type="ECO:0000256" key="5">
    <source>
        <dbReference type="ARBA" id="ARBA00022665"/>
    </source>
</evidence>
<protein>
    <recommendedName>
        <fullName evidence="14">Steroid 21-hydroxylase</fullName>
        <ecNumber evidence="13">1.14.14.16</ecNumber>
    </recommendedName>
    <alternativeName>
        <fullName evidence="18">21-OHase</fullName>
    </alternativeName>
    <alternativeName>
        <fullName evidence="15">Cytochrome P-450c21</fullName>
    </alternativeName>
    <alternativeName>
        <fullName evidence="19">Cytochrome P450 21</fullName>
    </alternativeName>
    <alternativeName>
        <fullName evidence="17">Cytochrome P450 XXI</fullName>
    </alternativeName>
    <alternativeName>
        <fullName evidence="16">Cytochrome P450-C21</fullName>
    </alternativeName>
</protein>
<evidence type="ECO:0000256" key="16">
    <source>
        <dbReference type="ARBA" id="ARBA00044265"/>
    </source>
</evidence>
<evidence type="ECO:0000256" key="10">
    <source>
        <dbReference type="ARBA" id="ARBA00023121"/>
    </source>
</evidence>
<dbReference type="SUPFAM" id="SSF48264">
    <property type="entry name" value="Cytochrome P450"/>
    <property type="match status" value="1"/>
</dbReference>
<keyword evidence="6 20" id="KW-0479">Metal-binding</keyword>
<evidence type="ECO:0000256" key="11">
    <source>
        <dbReference type="ARBA" id="ARBA00023136"/>
    </source>
</evidence>
<dbReference type="PANTHER" id="PTHR24289:SF17">
    <property type="entry name" value="STEROID 21-HYDROXYLASE ISOFORM X1"/>
    <property type="match status" value="1"/>
</dbReference>
<comment type="similarity">
    <text evidence="3 20">Belongs to the cytochrome P450 family.</text>
</comment>
<keyword evidence="8 20" id="KW-0408">Iron</keyword>
<keyword evidence="10" id="KW-0446">Lipid-binding</keyword>
<dbReference type="Gene3D" id="1.10.630.10">
    <property type="entry name" value="Cytochrome P450"/>
    <property type="match status" value="1"/>
</dbReference>
<dbReference type="InterPro" id="IPR002401">
    <property type="entry name" value="Cyt_P450_E_grp-I"/>
</dbReference>
<evidence type="ECO:0000256" key="19">
    <source>
        <dbReference type="ARBA" id="ARBA00044342"/>
    </source>
</evidence>
<dbReference type="PRINTS" id="PR00385">
    <property type="entry name" value="P450"/>
</dbReference>
<dbReference type="InterPro" id="IPR036396">
    <property type="entry name" value="Cyt_P450_sf"/>
</dbReference>
<comment type="caution">
    <text evidence="21">The sequence shown here is derived from an EMBL/GenBank/DDBJ whole genome shotgun (WGS) entry which is preliminary data.</text>
</comment>
<keyword evidence="22" id="KW-1185">Reference proteome</keyword>
<evidence type="ECO:0000256" key="20">
    <source>
        <dbReference type="RuleBase" id="RU000461"/>
    </source>
</evidence>
<comment type="cofactor">
    <cofactor evidence="1">
        <name>heme b</name>
        <dbReference type="ChEBI" id="CHEBI:60344"/>
    </cofactor>
</comment>
<dbReference type="Pfam" id="PF00067">
    <property type="entry name" value="p450"/>
    <property type="match status" value="1"/>
</dbReference>
<proteinExistence type="inferred from homology"/>
<evidence type="ECO:0000256" key="9">
    <source>
        <dbReference type="ARBA" id="ARBA00023033"/>
    </source>
</evidence>
<dbReference type="Proteomes" id="UP000826234">
    <property type="component" value="Unassembled WGS sequence"/>
</dbReference>
<evidence type="ECO:0000256" key="13">
    <source>
        <dbReference type="ARBA" id="ARBA00044040"/>
    </source>
</evidence>
<name>A0ABQ7TL40_PHRPL</name>
<evidence type="ECO:0000256" key="4">
    <source>
        <dbReference type="ARBA" id="ARBA00022617"/>
    </source>
</evidence>
<keyword evidence="4 20" id="KW-0349">Heme</keyword>
<keyword evidence="7 20" id="KW-0560">Oxidoreductase</keyword>
<dbReference type="PRINTS" id="PR00463">
    <property type="entry name" value="EP450I"/>
</dbReference>
<keyword evidence="11" id="KW-0472">Membrane</keyword>
<dbReference type="InterPro" id="IPR017972">
    <property type="entry name" value="Cyt_P450_CS"/>
</dbReference>
<reference evidence="21 22" key="1">
    <citation type="journal article" date="2022" name="Gigascience">
        <title>A chromosome-level genome assembly and annotation of the desert horned lizard, Phrynosoma platyrhinos, provides insight into chromosomal rearrangements among reptiles.</title>
        <authorList>
            <person name="Koochekian N."/>
            <person name="Ascanio A."/>
            <person name="Farleigh K."/>
            <person name="Card D.C."/>
            <person name="Schield D.R."/>
            <person name="Castoe T.A."/>
            <person name="Jezkova T."/>
        </authorList>
    </citation>
    <scope>NUCLEOTIDE SEQUENCE [LARGE SCALE GENOMIC DNA]</scope>
    <source>
        <strain evidence="21">NK-2021</strain>
    </source>
</reference>
<evidence type="ECO:0000256" key="8">
    <source>
        <dbReference type="ARBA" id="ARBA00023004"/>
    </source>
</evidence>
<keyword evidence="5" id="KW-0754">Steroid-binding</keyword>
<evidence type="ECO:0000256" key="6">
    <source>
        <dbReference type="ARBA" id="ARBA00022723"/>
    </source>
</evidence>
<dbReference type="EMBL" id="JAIPUX010000439">
    <property type="protein sequence ID" value="KAH0630535.1"/>
    <property type="molecule type" value="Genomic_DNA"/>
</dbReference>
<evidence type="ECO:0000256" key="3">
    <source>
        <dbReference type="ARBA" id="ARBA00010617"/>
    </source>
</evidence>
<evidence type="ECO:0000256" key="7">
    <source>
        <dbReference type="ARBA" id="ARBA00023002"/>
    </source>
</evidence>
<evidence type="ECO:0000313" key="21">
    <source>
        <dbReference type="EMBL" id="KAH0630535.1"/>
    </source>
</evidence>
<evidence type="ECO:0000256" key="2">
    <source>
        <dbReference type="ARBA" id="ARBA00004406"/>
    </source>
</evidence>
<evidence type="ECO:0000256" key="18">
    <source>
        <dbReference type="ARBA" id="ARBA00044304"/>
    </source>
</evidence>
<accession>A0ABQ7TL40</accession>
<evidence type="ECO:0000256" key="14">
    <source>
        <dbReference type="ARBA" id="ARBA00044116"/>
    </source>
</evidence>
<evidence type="ECO:0000256" key="15">
    <source>
        <dbReference type="ARBA" id="ARBA00044217"/>
    </source>
</evidence>
<gene>
    <name evidence="21" type="ORF">JD844_013646</name>
</gene>
<keyword evidence="12" id="KW-0755">Steroidogenesis</keyword>
<organism evidence="21 22">
    <name type="scientific">Phrynosoma platyrhinos</name>
    <name type="common">Desert horned lizard</name>
    <dbReference type="NCBI Taxonomy" id="52577"/>
    <lineage>
        <taxon>Eukaryota</taxon>
        <taxon>Metazoa</taxon>
        <taxon>Chordata</taxon>
        <taxon>Craniata</taxon>
        <taxon>Vertebrata</taxon>
        <taxon>Euteleostomi</taxon>
        <taxon>Lepidosauria</taxon>
        <taxon>Squamata</taxon>
        <taxon>Bifurcata</taxon>
        <taxon>Unidentata</taxon>
        <taxon>Episquamata</taxon>
        <taxon>Toxicofera</taxon>
        <taxon>Iguania</taxon>
        <taxon>Phrynosomatidae</taxon>
        <taxon>Phrynosomatinae</taxon>
        <taxon>Phrynosoma</taxon>
    </lineage>
</organism>
<dbReference type="PROSITE" id="PS00086">
    <property type="entry name" value="CYTOCHROME_P450"/>
    <property type="match status" value="1"/>
</dbReference>
<dbReference type="InterPro" id="IPR001128">
    <property type="entry name" value="Cyt_P450"/>
</dbReference>
<keyword evidence="9 20" id="KW-0503">Monooxygenase</keyword>
<sequence length="301" mass="34377">MGGKDLSLGNYTPTWRLQRKLAHTAIQRSLRGDMEQIVQSQAQHLCKDMASVEEIHNCMTELVKTWSAVPIKLVDFLPILRIFPNAKLKHLLSCVEIRDSLIQDQIDKYQDSHHSAEAENMVDHMLQFLNDHNISKRGETGLFPEHVHMAIIDLLVGGIETTATLLTWTVAFLLHHPQIQEEIHKEIMVVVGPHREPTYSDRKHLPYLNAIIWETLRMRPSAPLALPHMTIHDTRFLEGNAMAEAQRHLVPFSCGTRVCLGEALARMEAFLFLTYVLRDFQILPSLSGSLPSLQPHWVKTE</sequence>
<evidence type="ECO:0000313" key="22">
    <source>
        <dbReference type="Proteomes" id="UP000826234"/>
    </source>
</evidence>